<dbReference type="PANTHER" id="PTHR39420:SF2">
    <property type="entry name" value="HYDROLASE"/>
    <property type="match status" value="1"/>
</dbReference>
<dbReference type="Pfam" id="PF10103">
    <property type="entry name" value="Zincin_2"/>
    <property type="match status" value="1"/>
</dbReference>
<gene>
    <name evidence="2" type="ORF">HD601_000387</name>
</gene>
<evidence type="ECO:0000256" key="1">
    <source>
        <dbReference type="SAM" id="MobiDB-lite"/>
    </source>
</evidence>
<keyword evidence="2" id="KW-0378">Hydrolase</keyword>
<dbReference type="GO" id="GO:0016787">
    <property type="term" value="F:hydrolase activity"/>
    <property type="evidence" value="ECO:0007669"/>
    <property type="project" value="UniProtKB-KW"/>
</dbReference>
<protein>
    <submittedName>
        <fullName evidence="2">Putative hydrolase</fullName>
    </submittedName>
</protein>
<dbReference type="InterPro" id="IPR042271">
    <property type="entry name" value="Zinicin_2_N"/>
</dbReference>
<dbReference type="AlphaFoldDB" id="A0A7W9GLD4"/>
<dbReference type="RefSeq" id="WP_184818823.1">
    <property type="nucleotide sequence ID" value="NZ_JACHMM010000001.1"/>
</dbReference>
<dbReference type="Proteomes" id="UP000542813">
    <property type="component" value="Unassembled WGS sequence"/>
</dbReference>
<organism evidence="2 3">
    <name type="scientific">Jiangella mangrovi</name>
    <dbReference type="NCBI Taxonomy" id="1524084"/>
    <lineage>
        <taxon>Bacteria</taxon>
        <taxon>Bacillati</taxon>
        <taxon>Actinomycetota</taxon>
        <taxon>Actinomycetes</taxon>
        <taxon>Jiangellales</taxon>
        <taxon>Jiangellaceae</taxon>
        <taxon>Jiangella</taxon>
    </lineage>
</organism>
<comment type="caution">
    <text evidence="2">The sequence shown here is derived from an EMBL/GenBank/DDBJ whole genome shotgun (WGS) entry which is preliminary data.</text>
</comment>
<keyword evidence="3" id="KW-1185">Reference proteome</keyword>
<dbReference type="EMBL" id="JACHMM010000001">
    <property type="protein sequence ID" value="MBB5785812.1"/>
    <property type="molecule type" value="Genomic_DNA"/>
</dbReference>
<dbReference type="InterPro" id="IPR018766">
    <property type="entry name" value="Zinicin_2"/>
</dbReference>
<accession>A0A7W9GLD4</accession>
<feature type="compositionally biased region" description="Acidic residues" evidence="1">
    <location>
        <begin position="447"/>
        <end position="456"/>
    </location>
</feature>
<proteinExistence type="predicted"/>
<dbReference type="PANTHER" id="PTHR39420">
    <property type="match status" value="1"/>
</dbReference>
<dbReference type="Gene3D" id="1.20.150.30">
    <property type="entry name" value="Zincin-like metallopeptidase, N-terminal domain"/>
    <property type="match status" value="1"/>
</dbReference>
<dbReference type="NCBIfam" id="TIGR03624">
    <property type="entry name" value="putative hydrolase"/>
    <property type="match status" value="1"/>
</dbReference>
<feature type="region of interest" description="Disordered" evidence="1">
    <location>
        <begin position="436"/>
        <end position="456"/>
    </location>
</feature>
<evidence type="ECO:0000313" key="3">
    <source>
        <dbReference type="Proteomes" id="UP000542813"/>
    </source>
</evidence>
<sequence>MNDVPFGFRSEDDPDENRPEKSGSGSGDPGQPGGPGSPGGPGDPFGNLFGMFGAGGPGGPGGNPDLGAMFAQLGQMFSWSGGPVNWNLANQAAREVVSAAGDRSVSGTDRRDVDDAFRLADTWLDGATSFPSTGGAPRTWSRAEWVEGTHAAWKDLVEPLAARVSEAMSKSLPPEVAQAAGPLVGMMQQVGVSMWGAQVGQSIGKLAGEVVGSADIGVPLAAGHPALLPANVRAFGEGLGVDARDVLLYLALREAAYVRLYGHAPWLRAHIVALVEEYARNVSVDTSAIEEKMREIDPQRPEALQEALEGGLFDVPTTPEQQAALDRLELALALVEGWVDDVVTRATADRLPSAAALRETVRRRRASGGPAEQTFATLVGLQLRPRKLREAADFWAAVREARGADGRDAVWAHPDLMPSADDLADPAAFLVVDQWDMSGLDDTPAPPEDENGGSPS</sequence>
<dbReference type="SUPFAM" id="SSF55486">
    <property type="entry name" value="Metalloproteases ('zincins'), catalytic domain"/>
    <property type="match status" value="1"/>
</dbReference>
<name>A0A7W9GLD4_9ACTN</name>
<reference evidence="2 3" key="1">
    <citation type="submission" date="2020-08" db="EMBL/GenBank/DDBJ databases">
        <title>Sequencing the genomes of 1000 actinobacteria strains.</title>
        <authorList>
            <person name="Klenk H.-P."/>
        </authorList>
    </citation>
    <scope>NUCLEOTIDE SEQUENCE [LARGE SCALE GENOMIC DNA]</scope>
    <source>
        <strain evidence="2 3">DSM 102122</strain>
    </source>
</reference>
<evidence type="ECO:0000313" key="2">
    <source>
        <dbReference type="EMBL" id="MBB5785812.1"/>
    </source>
</evidence>
<feature type="region of interest" description="Disordered" evidence="1">
    <location>
        <begin position="1"/>
        <end position="60"/>
    </location>
</feature>
<feature type="compositionally biased region" description="Gly residues" evidence="1">
    <location>
        <begin position="24"/>
        <end position="43"/>
    </location>
</feature>